<dbReference type="AlphaFoldDB" id="A0A076ESA1"/>
<dbReference type="Gene3D" id="3.40.50.720">
    <property type="entry name" value="NAD(P)-binding Rossmann-like Domain"/>
    <property type="match status" value="1"/>
</dbReference>
<organism evidence="3 4">
    <name type="scientific">Rhodococcus opacus</name>
    <name type="common">Nocardia opaca</name>
    <dbReference type="NCBI Taxonomy" id="37919"/>
    <lineage>
        <taxon>Bacteria</taxon>
        <taxon>Bacillati</taxon>
        <taxon>Actinomycetota</taxon>
        <taxon>Actinomycetes</taxon>
        <taxon>Mycobacteriales</taxon>
        <taxon>Nocardiaceae</taxon>
        <taxon>Rhodococcus</taxon>
    </lineage>
</organism>
<dbReference type="eggNOG" id="COG1975">
    <property type="taxonomic scope" value="Bacteria"/>
</dbReference>
<evidence type="ECO:0000313" key="4">
    <source>
        <dbReference type="Proteomes" id="UP000028488"/>
    </source>
</evidence>
<dbReference type="Proteomes" id="UP000028488">
    <property type="component" value="Chromosome"/>
</dbReference>
<feature type="domain" description="XdhC- CoxI" evidence="1">
    <location>
        <begin position="118"/>
        <end position="180"/>
    </location>
</feature>
<dbReference type="EMBL" id="CP008947">
    <property type="protein sequence ID" value="AII08023.1"/>
    <property type="molecule type" value="Genomic_DNA"/>
</dbReference>
<reference evidence="3 4" key="1">
    <citation type="submission" date="2014-07" db="EMBL/GenBank/DDBJ databases">
        <title>Genome Sequence of Rhodococcus opacus Strain R7, a Biodegrader of Mono- and Polycyclic Aromatic Hydrocarbons.</title>
        <authorList>
            <person name="Di Gennaro P."/>
            <person name="Zampolli J."/>
            <person name="Presti I."/>
            <person name="Cappelletti M."/>
            <person name="D'Ursi P."/>
            <person name="Orro A."/>
            <person name="Mezzelani A."/>
            <person name="Milanesi L."/>
        </authorList>
    </citation>
    <scope>NUCLEOTIDE SEQUENCE [LARGE SCALE GENOMIC DNA]</scope>
    <source>
        <strain evidence="3 4">R7</strain>
    </source>
</reference>
<gene>
    <name evidence="3" type="ORF">EP51_26695</name>
</gene>
<dbReference type="InterPro" id="IPR003777">
    <property type="entry name" value="XdhC_CoxI"/>
</dbReference>
<evidence type="ECO:0000259" key="1">
    <source>
        <dbReference type="Pfam" id="PF02625"/>
    </source>
</evidence>
<feature type="domain" description="XdhC Rossmann" evidence="2">
    <location>
        <begin position="203"/>
        <end position="350"/>
    </location>
</feature>
<accession>A0A076ESA1</accession>
<dbReference type="InterPro" id="IPR027051">
    <property type="entry name" value="XdhC_Rossmann_dom"/>
</dbReference>
<proteinExistence type="predicted"/>
<feature type="domain" description="XdhC- CoxI" evidence="1">
    <location>
        <begin position="12"/>
        <end position="78"/>
    </location>
</feature>
<dbReference type="InterPro" id="IPR052698">
    <property type="entry name" value="MoCofactor_Util/Proc"/>
</dbReference>
<name>A0A076ESA1_RHOOP</name>
<sequence>MRDILDDIVRVWRTGQPVGLATVISTFRSAPRLPGSAMLTTAQGQAVGSVSGGCIDGAVYDYCIDAMETRRPGLAEFGVSDDSAFAVGLTCGGTIEIFVEAISQHTFPEFAGFYDDVRAGTSVAVATTISHPDAHAVGKKLVVRDASTEGGLGSEQLDHAVARDARALLASGRNSALEFGVDGSCDAHDVRVFVSVFAPAPRMVIFGANAFASALTDQARLLGYSVTLCDARPLFATAERYPTADEVVVDWPHRYLDGEIRAGRIDGRTALCVLTHDPKFDIPLLGRALRDCPAGYIGAMGSRRTHEQRVVSLTETGLTDEEVSRLASPIGLDLGASTPEETAVSIMAELIQLTRGGSGRRLALTSNRIHPAQPVRM</sequence>
<evidence type="ECO:0000313" key="3">
    <source>
        <dbReference type="EMBL" id="AII08023.1"/>
    </source>
</evidence>
<dbReference type="PANTHER" id="PTHR30388">
    <property type="entry name" value="ALDEHYDE OXIDOREDUCTASE MOLYBDENUM COFACTOR ASSEMBLY PROTEIN"/>
    <property type="match status" value="1"/>
</dbReference>
<dbReference type="Pfam" id="PF02625">
    <property type="entry name" value="XdhC_CoxI"/>
    <property type="match status" value="2"/>
</dbReference>
<protein>
    <submittedName>
        <fullName evidence="3">XshC-Cox1 family protein</fullName>
    </submittedName>
</protein>
<dbReference type="Pfam" id="PF13478">
    <property type="entry name" value="XdhC_C"/>
    <property type="match status" value="1"/>
</dbReference>
<dbReference type="RefSeq" id="WP_128640885.1">
    <property type="nucleotide sequence ID" value="NZ_CP008947.1"/>
</dbReference>
<dbReference type="PANTHER" id="PTHR30388:SF4">
    <property type="entry name" value="MOLYBDENUM COFACTOR INSERTION CHAPERONE PAOD"/>
    <property type="match status" value="1"/>
</dbReference>
<evidence type="ECO:0000259" key="2">
    <source>
        <dbReference type="Pfam" id="PF13478"/>
    </source>
</evidence>